<organism evidence="2 3">
    <name type="scientific">Paraburkholderia fungorum</name>
    <dbReference type="NCBI Taxonomy" id="134537"/>
    <lineage>
        <taxon>Bacteria</taxon>
        <taxon>Pseudomonadati</taxon>
        <taxon>Pseudomonadota</taxon>
        <taxon>Betaproteobacteria</taxon>
        <taxon>Burkholderiales</taxon>
        <taxon>Burkholderiaceae</taxon>
        <taxon>Paraburkholderia</taxon>
    </lineage>
</organism>
<evidence type="ECO:0000313" key="2">
    <source>
        <dbReference type="EMBL" id="MBB6204530.1"/>
    </source>
</evidence>
<reference evidence="2 3" key="1">
    <citation type="submission" date="2020-08" db="EMBL/GenBank/DDBJ databases">
        <title>Genomic Encyclopedia of Type Strains, Phase IV (KMG-V): Genome sequencing to study the core and pangenomes of soil and plant-associated prokaryotes.</title>
        <authorList>
            <person name="Whitman W."/>
        </authorList>
    </citation>
    <scope>NUCLEOTIDE SEQUENCE [LARGE SCALE GENOMIC DNA]</scope>
    <source>
        <strain evidence="2 3">SEMIA 4013</strain>
    </source>
</reference>
<dbReference type="AlphaFoldDB" id="A0AAW3V0Q7"/>
<name>A0AAW3V0Q7_9BURK</name>
<keyword evidence="1" id="KW-0472">Membrane</keyword>
<dbReference type="EMBL" id="JACIIK010000009">
    <property type="protein sequence ID" value="MBB6204530.1"/>
    <property type="molecule type" value="Genomic_DNA"/>
</dbReference>
<comment type="caution">
    <text evidence="2">The sequence shown here is derived from an EMBL/GenBank/DDBJ whole genome shotgun (WGS) entry which is preliminary data.</text>
</comment>
<dbReference type="Proteomes" id="UP000518681">
    <property type="component" value="Unassembled WGS sequence"/>
</dbReference>
<protein>
    <submittedName>
        <fullName evidence="2">Uncharacterized protein</fullName>
    </submittedName>
</protein>
<evidence type="ECO:0000313" key="3">
    <source>
        <dbReference type="Proteomes" id="UP000518681"/>
    </source>
</evidence>
<keyword evidence="1" id="KW-0812">Transmembrane</keyword>
<proteinExistence type="predicted"/>
<gene>
    <name evidence="2" type="ORF">GGD69_005424</name>
</gene>
<feature type="transmembrane region" description="Helical" evidence="1">
    <location>
        <begin position="6"/>
        <end position="25"/>
    </location>
</feature>
<evidence type="ECO:0000256" key="1">
    <source>
        <dbReference type="SAM" id="Phobius"/>
    </source>
</evidence>
<sequence>MDLHLVWGGLTAFGFPIVLAIASMCEDMMKPKL</sequence>
<accession>A0AAW3V0Q7</accession>
<keyword evidence="1" id="KW-1133">Transmembrane helix</keyword>